<evidence type="ECO:0000256" key="1">
    <source>
        <dbReference type="SAM" id="Phobius"/>
    </source>
</evidence>
<dbReference type="PANTHER" id="PTHR42208">
    <property type="entry name" value="HEAVY METAL TRANSPORTER-RELATED"/>
    <property type="match status" value="1"/>
</dbReference>
<dbReference type="Pfam" id="PF13386">
    <property type="entry name" value="DsbD_2"/>
    <property type="match status" value="1"/>
</dbReference>
<sequence length="229" mass="25274">MSSNSIAFFIGLFGSVHCIGMCGPLAFAVPSFHSRWLLVVADKIIYNLGRIVSYSLLGLLFGFIGRQLWMFGLQQGISLASGMLIILAGLSRLYKVRLKDKNILSIFLLPINRLLSYALKHKAGHFIVGVLNGFLPCGFVYLALVGAINTTTPLAATQFMFWFGMGTFPLMLLATVSSGFVGPVVRRRINRTMPYLMVCLGFWFILRGLNLNIPYLSPQKQTSGVSVCH</sequence>
<accession>A0A223NPW0</accession>
<protein>
    <recommendedName>
        <fullName evidence="2">Urease accessory protein UreH-like transmembrane domain-containing protein</fullName>
    </recommendedName>
</protein>
<gene>
    <name evidence="3" type="ORF">MuYL_0052</name>
</gene>
<feature type="transmembrane region" description="Helical" evidence="1">
    <location>
        <begin position="126"/>
        <end position="148"/>
    </location>
</feature>
<keyword evidence="1" id="KW-1133">Transmembrane helix</keyword>
<feature type="transmembrane region" description="Helical" evidence="1">
    <location>
        <begin position="71"/>
        <end position="90"/>
    </location>
</feature>
<dbReference type="InterPro" id="IPR039447">
    <property type="entry name" value="UreH-like_TM_dom"/>
</dbReference>
<dbReference type="RefSeq" id="WP_094568615.1">
    <property type="nucleotide sequence ID" value="NZ_CP022743.1"/>
</dbReference>
<keyword evidence="1" id="KW-0812">Transmembrane</keyword>
<evidence type="ECO:0000313" key="4">
    <source>
        <dbReference type="Proteomes" id="UP000215002"/>
    </source>
</evidence>
<evidence type="ECO:0000313" key="3">
    <source>
        <dbReference type="EMBL" id="ASU31955.1"/>
    </source>
</evidence>
<dbReference type="OrthoDB" id="594443at2"/>
<keyword evidence="1" id="KW-0472">Membrane</keyword>
<dbReference type="PANTHER" id="PTHR42208:SF1">
    <property type="entry name" value="HEAVY METAL TRANSPORTER"/>
    <property type="match status" value="1"/>
</dbReference>
<feature type="transmembrane region" description="Helical" evidence="1">
    <location>
        <begin position="44"/>
        <end position="64"/>
    </location>
</feature>
<feature type="transmembrane region" description="Helical" evidence="1">
    <location>
        <begin position="193"/>
        <end position="213"/>
    </location>
</feature>
<dbReference type="KEGG" id="muc:MuYL_0052"/>
<feature type="domain" description="Urease accessory protein UreH-like transmembrane" evidence="2">
    <location>
        <begin position="6"/>
        <end position="203"/>
    </location>
</feature>
<name>A0A223NPW0_9SPHI</name>
<proteinExistence type="predicted"/>
<organism evidence="3 4">
    <name type="scientific">Mucilaginibacter xinganensis</name>
    <dbReference type="NCBI Taxonomy" id="1234841"/>
    <lineage>
        <taxon>Bacteria</taxon>
        <taxon>Pseudomonadati</taxon>
        <taxon>Bacteroidota</taxon>
        <taxon>Sphingobacteriia</taxon>
        <taxon>Sphingobacteriales</taxon>
        <taxon>Sphingobacteriaceae</taxon>
        <taxon>Mucilaginibacter</taxon>
    </lineage>
</organism>
<evidence type="ECO:0000259" key="2">
    <source>
        <dbReference type="Pfam" id="PF13386"/>
    </source>
</evidence>
<dbReference type="EMBL" id="CP022743">
    <property type="protein sequence ID" value="ASU31955.1"/>
    <property type="molecule type" value="Genomic_DNA"/>
</dbReference>
<dbReference type="Proteomes" id="UP000215002">
    <property type="component" value="Chromosome"/>
</dbReference>
<keyword evidence="4" id="KW-1185">Reference proteome</keyword>
<dbReference type="AlphaFoldDB" id="A0A223NPW0"/>
<feature type="transmembrane region" description="Helical" evidence="1">
    <location>
        <begin position="160"/>
        <end position="181"/>
    </location>
</feature>
<reference evidence="3 4" key="1">
    <citation type="submission" date="2017-08" db="EMBL/GenBank/DDBJ databases">
        <title>Complete genome sequence of Mucilaginibacter sp. strain BJC16-A31.</title>
        <authorList>
            <consortium name="Henan University of Science and Technology"/>
            <person name="You X."/>
        </authorList>
    </citation>
    <scope>NUCLEOTIDE SEQUENCE [LARGE SCALE GENOMIC DNA]</scope>
    <source>
        <strain evidence="3 4">BJC16-A31</strain>
    </source>
</reference>